<feature type="compositionally biased region" description="Low complexity" evidence="8">
    <location>
        <begin position="1461"/>
        <end position="1474"/>
    </location>
</feature>
<dbReference type="InterPro" id="IPR036211">
    <property type="entry name" value="eIF4G_eIF4E-bd_sf"/>
</dbReference>
<feature type="region of interest" description="Disordered" evidence="8">
    <location>
        <begin position="1342"/>
        <end position="1416"/>
    </location>
</feature>
<evidence type="ECO:0000259" key="9">
    <source>
        <dbReference type="SMART" id="SM00543"/>
    </source>
</evidence>
<evidence type="ECO:0000256" key="5">
    <source>
        <dbReference type="ARBA" id="ARBA00022553"/>
    </source>
</evidence>
<comment type="similarity">
    <text evidence="2">Belongs to the eukaryotic initiation factor 4G family.</text>
</comment>
<evidence type="ECO:0000313" key="10">
    <source>
        <dbReference type="EMBL" id="KKF96399.1"/>
    </source>
</evidence>
<feature type="compositionally biased region" description="Low complexity" evidence="8">
    <location>
        <begin position="415"/>
        <end position="431"/>
    </location>
</feature>
<comment type="caution">
    <text evidence="10">The sequence shown here is derived from an EMBL/GenBank/DDBJ whole genome shotgun (WGS) entry which is preliminary data.</text>
</comment>
<dbReference type="FunFam" id="1.25.40.180:FF:000020">
    <property type="entry name" value="Eukaryotic translation initiation factor subunit"/>
    <property type="match status" value="1"/>
</dbReference>
<keyword evidence="3" id="KW-0963">Cytoplasm</keyword>
<feature type="compositionally biased region" description="Low complexity" evidence="8">
    <location>
        <begin position="539"/>
        <end position="561"/>
    </location>
</feature>
<dbReference type="SMART" id="SM00543">
    <property type="entry name" value="MIF4G"/>
    <property type="match status" value="1"/>
</dbReference>
<comment type="subcellular location">
    <subcellularLocation>
        <location evidence="1">Cytoplasm</location>
    </subcellularLocation>
</comment>
<feature type="region of interest" description="Disordered" evidence="8">
    <location>
        <begin position="1034"/>
        <end position="1059"/>
    </location>
</feature>
<feature type="region of interest" description="Disordered" evidence="8">
    <location>
        <begin position="415"/>
        <end position="434"/>
    </location>
</feature>
<keyword evidence="7" id="KW-0648">Protein biosynthesis</keyword>
<feature type="region of interest" description="Disordered" evidence="8">
    <location>
        <begin position="462"/>
        <end position="788"/>
    </location>
</feature>
<feature type="compositionally biased region" description="Polar residues" evidence="8">
    <location>
        <begin position="921"/>
        <end position="932"/>
    </location>
</feature>
<dbReference type="Pfam" id="PF02854">
    <property type="entry name" value="MIF4G"/>
    <property type="match status" value="1"/>
</dbReference>
<feature type="compositionally biased region" description="Polar residues" evidence="8">
    <location>
        <begin position="288"/>
        <end position="323"/>
    </location>
</feature>
<keyword evidence="11" id="KW-1185">Reference proteome</keyword>
<dbReference type="EMBL" id="LBBL01000044">
    <property type="protein sequence ID" value="KKF96399.1"/>
    <property type="molecule type" value="Genomic_DNA"/>
</dbReference>
<evidence type="ECO:0000256" key="1">
    <source>
        <dbReference type="ARBA" id="ARBA00004496"/>
    </source>
</evidence>
<evidence type="ECO:0000256" key="2">
    <source>
        <dbReference type="ARBA" id="ARBA00005775"/>
    </source>
</evidence>
<dbReference type="InterPro" id="IPR022745">
    <property type="entry name" value="eIF4G1_eIF4E-bd"/>
</dbReference>
<feature type="compositionally biased region" description="Gly residues" evidence="8">
    <location>
        <begin position="941"/>
        <end position="950"/>
    </location>
</feature>
<keyword evidence="6" id="KW-0694">RNA-binding</keyword>
<feature type="compositionally biased region" description="Low complexity" evidence="8">
    <location>
        <begin position="1042"/>
        <end position="1056"/>
    </location>
</feature>
<feature type="compositionally biased region" description="Basic and acidic residues" evidence="8">
    <location>
        <begin position="599"/>
        <end position="665"/>
    </location>
</feature>
<dbReference type="Proteomes" id="UP000034841">
    <property type="component" value="Unassembled WGS sequence"/>
</dbReference>
<feature type="region of interest" description="Disordered" evidence="8">
    <location>
        <begin position="1"/>
        <end position="360"/>
    </location>
</feature>
<dbReference type="PANTHER" id="PTHR23253">
    <property type="entry name" value="EUKARYOTIC TRANSLATION INITIATION FACTOR 4 GAMMA"/>
    <property type="match status" value="1"/>
</dbReference>
<feature type="compositionally biased region" description="Low complexity" evidence="8">
    <location>
        <begin position="245"/>
        <end position="262"/>
    </location>
</feature>
<feature type="compositionally biased region" description="Basic and acidic residues" evidence="8">
    <location>
        <begin position="574"/>
        <end position="585"/>
    </location>
</feature>
<evidence type="ECO:0000256" key="7">
    <source>
        <dbReference type="ARBA" id="ARBA00022917"/>
    </source>
</evidence>
<dbReference type="GO" id="GO:0010494">
    <property type="term" value="C:cytoplasmic stress granule"/>
    <property type="evidence" value="ECO:0007669"/>
    <property type="project" value="UniProtKB-ARBA"/>
</dbReference>
<accession>A0A0F8DKH6</accession>
<evidence type="ECO:0000313" key="11">
    <source>
        <dbReference type="Proteomes" id="UP000034841"/>
    </source>
</evidence>
<name>A0A0F8DKH6_CERFI</name>
<evidence type="ECO:0000256" key="4">
    <source>
        <dbReference type="ARBA" id="ARBA00022540"/>
    </source>
</evidence>
<feature type="compositionally biased region" description="Basic and acidic residues" evidence="8">
    <location>
        <begin position="681"/>
        <end position="754"/>
    </location>
</feature>
<feature type="compositionally biased region" description="Polar residues" evidence="8">
    <location>
        <begin position="977"/>
        <end position="986"/>
    </location>
</feature>
<sequence length="1482" mass="156721">MTPTPTQSSTPAQSTSAAPSAPSYASAAGSSKKAPSNNPAPASSASSTAHHQHAKSASISANGRLPITPALPTVQGLNGAFTSGEHSRKNSVTIGANGSSSSAAYPGNVKPASSNSHSQKSSIKFGNFDSPVMSHNTPSKQAGSGSASQQQQQQLPPSHSSPAPPSPIPIAGAIPISSGGRPPSVVQTGMTFGSLGNEDRTRQNQPVPTQPGSHGRRESSQSAAGSDMSSQNQHRSGNSYHGRGRSFNNSGSGSFSGSHHNNQMGYPPGNYRGNSGHGNRGGMPFQPGSHSHGPNQNRPPMHATSSPQPGRSPHLSNSAMSTPNMPPASLAQPMPAQTPPHQYYSQPSMGGGMQPPRKNKIRLNVHAKGFVPASSSFTLNMDVTVVSTQHGEEAFKPSSPLQSPLVSSPKLTTENIQQYGYPSPGPSGQYPMPQHVGVGVPNYGNYTMPSYVPPTGGPGYNGPNYNAPTFTPGAQAAPMARSGSQQAEKVPVPAATPTFPPIVGSGGPATPGSKSAFVRPAKSAAIRITTPQGEAVDLSTVKAPASPAPAASNRAPSVVSSTPSRAGALTHPTKSREEVQEELRLKIAQFTSRGATEAPAKDDAKAKAEKEAAEKAEKEAKEKAEKEANEKAEKEAKEKAEKEAKEKAEKEAEEKAKAEEAKAKADTPAAAAASTEEDEMERMIREMEEAERLEAEREAEFKRKRALEKEAAAAKKGTDKPKNSEEEDRKLREQEREMERLEEEKENERRRREQQSGPSKSFAELMAMARSGKETPQPKPEAKPEASLVDKIASMNLNSNVPKIEGLASAVRGDNKSRKPAALDLGPHSNKVVEPAQPSAALQSLKSARFLTVMNSELYPSGIMSPNPALNSAVSKKGKTFQYDSAFLLQFKSVFTEQPSTEFQSQVKTLIGEEHNRGGSARSSTPRTGSSKGTPNPIGAPIGGGFGSGRMSGPNGILPRAGTNPIGQFGRGAGFGSNRNMSGNNIPNSPRVGSSRGGRNNSNRPPKVDKQAAQMPLTAGVEIKPIVVSESGWKPTSISQKSGNAGAAGANASGSGPMEPAMVQRKVKAALNKMTPENFDRISEQILVIAAQSKDENDGRTLRQVIQLTFEKATDESHWASMYAKFCQRMLESTSNEIKDDGVKDKNGNIVCGGALFRKYLLNRCQEEFERGWKVNMPQIEDGKPGEAALLSDEYYAAAAAKRRGLGLVQFIGEVYKLGMLTDRIMHVCIHNLVDFTGEPDEHVVESLCKLLTTIGGVLANSRTTNPPDRNLTLMGAYFDRIQNMIDYPGLNSRLRFMLMDVVDLRKSGWKSKEVNKGPKTLDEVRLEAEAAAAAKAAEAAKMTRGSGHGHGRMPMGHGDARSYSNGHGGHANSNQIGKDDLKRLRGAATTRSSGHSTTLGPPSMLTSSRSNSGRTRLAPIMMSRGNEDSASSSRTGTSAPISVNSFDILASLENHPGSPPSAAASPALAKATPDTGDKKEE</sequence>
<proteinExistence type="inferred from homology"/>
<keyword evidence="4 10" id="KW-0396">Initiation factor</keyword>
<dbReference type="InterPro" id="IPR016024">
    <property type="entry name" value="ARM-type_fold"/>
</dbReference>
<keyword evidence="5" id="KW-0597">Phosphoprotein</keyword>
<dbReference type="Pfam" id="PF12152">
    <property type="entry name" value="eIF_4G1"/>
    <property type="match status" value="1"/>
</dbReference>
<dbReference type="GO" id="GO:0003729">
    <property type="term" value="F:mRNA binding"/>
    <property type="evidence" value="ECO:0007669"/>
    <property type="project" value="TreeGrafter"/>
</dbReference>
<protein>
    <submittedName>
        <fullName evidence="10">Eukaryotic translation initiation factor 4 gamma</fullName>
    </submittedName>
</protein>
<feature type="domain" description="MIF4G" evidence="9">
    <location>
        <begin position="1064"/>
        <end position="1309"/>
    </location>
</feature>
<dbReference type="SUPFAM" id="SSF101489">
    <property type="entry name" value="Eukaryotic initiation factor 4f subunit eIF4g, eIF4e-binding domain"/>
    <property type="match status" value="1"/>
</dbReference>
<dbReference type="Gene3D" id="1.25.40.180">
    <property type="match status" value="1"/>
</dbReference>
<evidence type="ECO:0000256" key="6">
    <source>
        <dbReference type="ARBA" id="ARBA00022884"/>
    </source>
</evidence>
<feature type="compositionally biased region" description="Low complexity" evidence="8">
    <location>
        <begin position="113"/>
        <end position="122"/>
    </location>
</feature>
<evidence type="ECO:0000256" key="8">
    <source>
        <dbReference type="SAM" id="MobiDB-lite"/>
    </source>
</evidence>
<dbReference type="SUPFAM" id="SSF48371">
    <property type="entry name" value="ARM repeat"/>
    <property type="match status" value="1"/>
</dbReference>
<feature type="compositionally biased region" description="Polar residues" evidence="8">
    <location>
        <begin position="339"/>
        <end position="348"/>
    </location>
</feature>
<feature type="region of interest" description="Disordered" evidence="8">
    <location>
        <begin position="912"/>
        <end position="1017"/>
    </location>
</feature>
<feature type="compositionally biased region" description="Low complexity" evidence="8">
    <location>
        <begin position="138"/>
        <end position="161"/>
    </location>
</feature>
<feature type="compositionally biased region" description="Polar residues" evidence="8">
    <location>
        <begin position="203"/>
        <end position="212"/>
    </location>
</feature>
<dbReference type="PANTHER" id="PTHR23253:SF9">
    <property type="entry name" value="EUKARYOTIC TRANSLATION INITIATION FACTOR 4 GAMMA 2"/>
    <property type="match status" value="1"/>
</dbReference>
<feature type="compositionally biased region" description="Low complexity" evidence="8">
    <location>
        <begin position="169"/>
        <end position="180"/>
    </location>
</feature>
<gene>
    <name evidence="10" type="primary">tif471</name>
    <name evidence="10" type="ORF">CFO_g1219</name>
</gene>
<feature type="compositionally biased region" description="Low complexity" evidence="8">
    <location>
        <begin position="987"/>
        <end position="1005"/>
    </location>
</feature>
<organism evidence="10 11">
    <name type="scientific">Ceratocystis fimbriata f. sp. platani</name>
    <dbReference type="NCBI Taxonomy" id="88771"/>
    <lineage>
        <taxon>Eukaryota</taxon>
        <taxon>Fungi</taxon>
        <taxon>Dikarya</taxon>
        <taxon>Ascomycota</taxon>
        <taxon>Pezizomycotina</taxon>
        <taxon>Sordariomycetes</taxon>
        <taxon>Hypocreomycetidae</taxon>
        <taxon>Microascales</taxon>
        <taxon>Ceratocystidaceae</taxon>
        <taxon>Ceratocystis</taxon>
    </lineage>
</organism>
<dbReference type="GO" id="GO:0016281">
    <property type="term" value="C:eukaryotic translation initiation factor 4F complex"/>
    <property type="evidence" value="ECO:0007669"/>
    <property type="project" value="TreeGrafter"/>
</dbReference>
<dbReference type="OrthoDB" id="514777at2759"/>
<dbReference type="GO" id="GO:0003743">
    <property type="term" value="F:translation initiation factor activity"/>
    <property type="evidence" value="ECO:0007669"/>
    <property type="project" value="UniProtKB-KW"/>
</dbReference>
<feature type="region of interest" description="Disordered" evidence="8">
    <location>
        <begin position="1451"/>
        <end position="1482"/>
    </location>
</feature>
<feature type="compositionally biased region" description="Low complexity" evidence="8">
    <location>
        <begin position="220"/>
        <end position="231"/>
    </location>
</feature>
<dbReference type="InterPro" id="IPR003890">
    <property type="entry name" value="MIF4G-like_typ-3"/>
</dbReference>
<feature type="compositionally biased region" description="Polar residues" evidence="8">
    <location>
        <begin position="90"/>
        <end position="103"/>
    </location>
</feature>
<reference evidence="10 11" key="1">
    <citation type="submission" date="2015-04" db="EMBL/GenBank/DDBJ databases">
        <title>Genome sequence of Ceratocystis platani, a major pathogen of plane trees.</title>
        <authorList>
            <person name="Belbahri L."/>
        </authorList>
    </citation>
    <scope>NUCLEOTIDE SEQUENCE [LARGE SCALE GENOMIC DNA]</scope>
    <source>
        <strain evidence="10 11">CFO</strain>
    </source>
</reference>
<feature type="compositionally biased region" description="Low complexity" evidence="8">
    <location>
        <begin position="1"/>
        <end position="49"/>
    </location>
</feature>
<dbReference type="Gene3D" id="1.20.970.30">
    <property type="entry name" value="eIF4G, eIF4E-binding domain"/>
    <property type="match status" value="1"/>
</dbReference>
<evidence type="ECO:0000256" key="3">
    <source>
        <dbReference type="ARBA" id="ARBA00022490"/>
    </source>
</evidence>
<feature type="compositionally biased region" description="Polar residues" evidence="8">
    <location>
        <begin position="1390"/>
        <end position="1415"/>
    </location>
</feature>